<evidence type="ECO:0000256" key="3">
    <source>
        <dbReference type="ARBA" id="ARBA00022692"/>
    </source>
</evidence>
<evidence type="ECO:0000259" key="7">
    <source>
        <dbReference type="Pfam" id="PF01292"/>
    </source>
</evidence>
<dbReference type="Proteomes" id="UP000295367">
    <property type="component" value="Unassembled WGS sequence"/>
</dbReference>
<name>A0A4R3YE36_9PROT</name>
<evidence type="ECO:0000256" key="1">
    <source>
        <dbReference type="ARBA" id="ARBA00004651"/>
    </source>
</evidence>
<dbReference type="RefSeq" id="WP_124947736.1">
    <property type="nucleotide sequence ID" value="NZ_BHVT01000073.1"/>
</dbReference>
<feature type="transmembrane region" description="Helical" evidence="6">
    <location>
        <begin position="21"/>
        <end position="40"/>
    </location>
</feature>
<evidence type="ECO:0000256" key="2">
    <source>
        <dbReference type="ARBA" id="ARBA00022475"/>
    </source>
</evidence>
<proteinExistence type="predicted"/>
<dbReference type="OrthoDB" id="196472at2"/>
<dbReference type="InterPro" id="IPR051542">
    <property type="entry name" value="Hydrogenase_cytochrome"/>
</dbReference>
<evidence type="ECO:0000313" key="8">
    <source>
        <dbReference type="EMBL" id="TCV90310.1"/>
    </source>
</evidence>
<dbReference type="Pfam" id="PF01292">
    <property type="entry name" value="Ni_hydr_CYTB"/>
    <property type="match status" value="1"/>
</dbReference>
<dbReference type="SUPFAM" id="SSF81342">
    <property type="entry name" value="Transmembrane di-heme cytochromes"/>
    <property type="match status" value="1"/>
</dbReference>
<evidence type="ECO:0000256" key="5">
    <source>
        <dbReference type="ARBA" id="ARBA00023136"/>
    </source>
</evidence>
<keyword evidence="4 6" id="KW-1133">Transmembrane helix</keyword>
<evidence type="ECO:0000256" key="4">
    <source>
        <dbReference type="ARBA" id="ARBA00022989"/>
    </source>
</evidence>
<dbReference type="GO" id="GO:0005886">
    <property type="term" value="C:plasma membrane"/>
    <property type="evidence" value="ECO:0007669"/>
    <property type="project" value="UniProtKB-SubCell"/>
</dbReference>
<dbReference type="PANTHER" id="PTHR30485:SF2">
    <property type="entry name" value="BLL0597 PROTEIN"/>
    <property type="match status" value="1"/>
</dbReference>
<keyword evidence="3 6" id="KW-0812">Transmembrane</keyword>
<accession>A0A4R3YE36</accession>
<sequence length="209" mass="23644">METITYERRKTYDGVLRLIHAWNGIAILFMIITVLLSEFFGNGPGEKTLWLIHIYGGYALVTGLVARLVWGIVGPKHARFSDMWYPSHWWNAVRSFSLRSPSGFGHNTLASAAYLAVYAILFMMAATGLSLAAIEHSVGPLSPWLADSAWLKDLFKEPHEFGYNVIIAFIVVHIAALIWHEWKDKTPTAQSMVSGYQYRVSESEEKNHE</sequence>
<evidence type="ECO:0000256" key="6">
    <source>
        <dbReference type="SAM" id="Phobius"/>
    </source>
</evidence>
<comment type="subcellular location">
    <subcellularLocation>
        <location evidence="1">Cell membrane</location>
        <topology evidence="1">Multi-pass membrane protein</topology>
    </subcellularLocation>
</comment>
<dbReference type="Gene3D" id="1.20.950.20">
    <property type="entry name" value="Transmembrane di-heme cytochromes, Chain C"/>
    <property type="match status" value="1"/>
</dbReference>
<dbReference type="GO" id="GO:0009055">
    <property type="term" value="F:electron transfer activity"/>
    <property type="evidence" value="ECO:0007669"/>
    <property type="project" value="InterPro"/>
</dbReference>
<organism evidence="8 9">
    <name type="scientific">Sulfurirhabdus autotrophica</name>
    <dbReference type="NCBI Taxonomy" id="1706046"/>
    <lineage>
        <taxon>Bacteria</taxon>
        <taxon>Pseudomonadati</taxon>
        <taxon>Pseudomonadota</taxon>
        <taxon>Betaproteobacteria</taxon>
        <taxon>Nitrosomonadales</taxon>
        <taxon>Sulfuricellaceae</taxon>
        <taxon>Sulfurirhabdus</taxon>
    </lineage>
</organism>
<reference evidence="8 9" key="1">
    <citation type="submission" date="2019-03" db="EMBL/GenBank/DDBJ databases">
        <title>Genomic Encyclopedia of Type Strains, Phase IV (KMG-IV): sequencing the most valuable type-strain genomes for metagenomic binning, comparative biology and taxonomic classification.</title>
        <authorList>
            <person name="Goeker M."/>
        </authorList>
    </citation>
    <scope>NUCLEOTIDE SEQUENCE [LARGE SCALE GENOMIC DNA]</scope>
    <source>
        <strain evidence="8 9">DSM 100309</strain>
    </source>
</reference>
<gene>
    <name evidence="8" type="ORF">EDC63_101280</name>
</gene>
<dbReference type="GO" id="GO:0020037">
    <property type="term" value="F:heme binding"/>
    <property type="evidence" value="ECO:0007669"/>
    <property type="project" value="TreeGrafter"/>
</dbReference>
<keyword evidence="2" id="KW-1003">Cell membrane</keyword>
<feature type="transmembrane region" description="Helical" evidence="6">
    <location>
        <begin position="112"/>
        <end position="134"/>
    </location>
</feature>
<keyword evidence="9" id="KW-1185">Reference proteome</keyword>
<dbReference type="PANTHER" id="PTHR30485">
    <property type="entry name" value="NI/FE-HYDROGENASE 1 B-TYPE CYTOCHROME SUBUNIT"/>
    <property type="match status" value="1"/>
</dbReference>
<dbReference type="GO" id="GO:0022904">
    <property type="term" value="P:respiratory electron transport chain"/>
    <property type="evidence" value="ECO:0007669"/>
    <property type="project" value="InterPro"/>
</dbReference>
<dbReference type="InterPro" id="IPR011577">
    <property type="entry name" value="Cyt_b561_bac/Ni-Hgenase"/>
</dbReference>
<protein>
    <submittedName>
        <fullName evidence="8">Cytochrome b</fullName>
    </submittedName>
</protein>
<comment type="caution">
    <text evidence="8">The sequence shown here is derived from an EMBL/GenBank/DDBJ whole genome shotgun (WGS) entry which is preliminary data.</text>
</comment>
<feature type="transmembrane region" description="Helical" evidence="6">
    <location>
        <begin position="161"/>
        <end position="179"/>
    </location>
</feature>
<dbReference type="EMBL" id="SMCO01000001">
    <property type="protein sequence ID" value="TCV90310.1"/>
    <property type="molecule type" value="Genomic_DNA"/>
</dbReference>
<dbReference type="AlphaFoldDB" id="A0A4R3YE36"/>
<evidence type="ECO:0000313" key="9">
    <source>
        <dbReference type="Proteomes" id="UP000295367"/>
    </source>
</evidence>
<dbReference type="InterPro" id="IPR016174">
    <property type="entry name" value="Di-haem_cyt_TM"/>
</dbReference>
<feature type="domain" description="Cytochrome b561 bacterial/Ni-hydrogenase" evidence="7">
    <location>
        <begin position="12"/>
        <end position="195"/>
    </location>
</feature>
<feature type="transmembrane region" description="Helical" evidence="6">
    <location>
        <begin position="52"/>
        <end position="73"/>
    </location>
</feature>
<keyword evidence="5 6" id="KW-0472">Membrane</keyword>